<comment type="caution">
    <text evidence="1">The sequence shown here is derived from an EMBL/GenBank/DDBJ whole genome shotgun (WGS) entry which is preliminary data.</text>
</comment>
<organism evidence="1 2">
    <name type="scientific">Blumeria graminis f. sp. hordei (strain DH14)</name>
    <name type="common">Barley powdery mildew</name>
    <name type="synonym">Oidium monilioides f. sp. hordei</name>
    <dbReference type="NCBI Taxonomy" id="546991"/>
    <lineage>
        <taxon>Eukaryota</taxon>
        <taxon>Fungi</taxon>
        <taxon>Dikarya</taxon>
        <taxon>Ascomycota</taxon>
        <taxon>Pezizomycotina</taxon>
        <taxon>Leotiomycetes</taxon>
        <taxon>Erysiphales</taxon>
        <taxon>Erysiphaceae</taxon>
        <taxon>Blumeria</taxon>
        <taxon>Blumeria hordei</taxon>
    </lineage>
</organism>
<evidence type="ECO:0000313" key="2">
    <source>
        <dbReference type="Proteomes" id="UP000015441"/>
    </source>
</evidence>
<sequence length="107" mass="12619">MNLLERLNQKMEILRLEQRYTRQRNRRTTFVSEAQYVNGEYIYSPTSPHGTKYTADIKKAKETDHQPGPSKVTGRLHKMGLDWDLQENNWNLALYIMGLQCPDNAEY</sequence>
<dbReference type="AlphaFoldDB" id="N1J8K0"/>
<name>N1J8K0_BLUG1</name>
<dbReference type="OrthoDB" id="5285218at2759"/>
<reference evidence="1 2" key="1">
    <citation type="journal article" date="2010" name="Science">
        <title>Genome expansion and gene loss in powdery mildew fungi reveal tradeoffs in extreme parasitism.</title>
        <authorList>
            <person name="Spanu P.D."/>
            <person name="Abbott J.C."/>
            <person name="Amselem J."/>
            <person name="Burgis T.A."/>
            <person name="Soanes D.M."/>
            <person name="Stueber K."/>
            <person name="Ver Loren van Themaat E."/>
            <person name="Brown J.K.M."/>
            <person name="Butcher S.A."/>
            <person name="Gurr S.J."/>
            <person name="Lebrun M.-H."/>
            <person name="Ridout C.J."/>
            <person name="Schulze-Lefert P."/>
            <person name="Talbot N.J."/>
            <person name="Ahmadinejad N."/>
            <person name="Ametz C."/>
            <person name="Barton G.R."/>
            <person name="Benjdia M."/>
            <person name="Bidzinski P."/>
            <person name="Bindschedler L.V."/>
            <person name="Both M."/>
            <person name="Brewer M.T."/>
            <person name="Cadle-Davidson L."/>
            <person name="Cadle-Davidson M.M."/>
            <person name="Collemare J."/>
            <person name="Cramer R."/>
            <person name="Frenkel O."/>
            <person name="Godfrey D."/>
            <person name="Harriman J."/>
            <person name="Hoede C."/>
            <person name="King B.C."/>
            <person name="Klages S."/>
            <person name="Kleemann J."/>
            <person name="Knoll D."/>
            <person name="Koti P.S."/>
            <person name="Kreplak J."/>
            <person name="Lopez-Ruiz F.J."/>
            <person name="Lu X."/>
            <person name="Maekawa T."/>
            <person name="Mahanil S."/>
            <person name="Micali C."/>
            <person name="Milgroom M.G."/>
            <person name="Montana G."/>
            <person name="Noir S."/>
            <person name="O'Connell R.J."/>
            <person name="Oberhaensli S."/>
            <person name="Parlange F."/>
            <person name="Pedersen C."/>
            <person name="Quesneville H."/>
            <person name="Reinhardt R."/>
            <person name="Rott M."/>
            <person name="Sacristan S."/>
            <person name="Schmidt S.M."/>
            <person name="Schoen M."/>
            <person name="Skamnioti P."/>
            <person name="Sommer H."/>
            <person name="Stephens A."/>
            <person name="Takahara H."/>
            <person name="Thordal-Christensen H."/>
            <person name="Vigouroux M."/>
            <person name="Wessling R."/>
            <person name="Wicker T."/>
            <person name="Panstruga R."/>
        </authorList>
    </citation>
    <scope>NUCLEOTIDE SEQUENCE [LARGE SCALE GENOMIC DNA]</scope>
    <source>
        <strain evidence="1">DH14</strain>
    </source>
</reference>
<proteinExistence type="predicted"/>
<dbReference type="InParanoid" id="N1J8K0"/>
<dbReference type="HOGENOM" id="CLU_110315_1_0_1"/>
<protein>
    <submittedName>
        <fullName evidence="1">Uncharacterized protein</fullName>
    </submittedName>
</protein>
<keyword evidence="2" id="KW-1185">Reference proteome</keyword>
<dbReference type="eggNOG" id="ENOG502SG78">
    <property type="taxonomic scope" value="Eukaryota"/>
</dbReference>
<gene>
    <name evidence="1" type="ORF">BGHDH14_bgh04079</name>
</gene>
<evidence type="ECO:0000313" key="1">
    <source>
        <dbReference type="EMBL" id="CCU74152.1"/>
    </source>
</evidence>
<dbReference type="EMBL" id="CAUH01000004">
    <property type="protein sequence ID" value="CCU74152.1"/>
    <property type="molecule type" value="Genomic_DNA"/>
</dbReference>
<dbReference type="Proteomes" id="UP000015441">
    <property type="component" value="Unassembled WGS sequence"/>
</dbReference>
<accession>N1J8K0</accession>